<proteinExistence type="predicted"/>
<protein>
    <submittedName>
        <fullName evidence="1">Uncharacterized protein</fullName>
    </submittedName>
</protein>
<keyword evidence="2" id="KW-1185">Reference proteome</keyword>
<dbReference type="Proteomes" id="UP001589647">
    <property type="component" value="Unassembled WGS sequence"/>
</dbReference>
<name>A0ABV5IXY6_9ACTN</name>
<evidence type="ECO:0000313" key="2">
    <source>
        <dbReference type="Proteomes" id="UP001589647"/>
    </source>
</evidence>
<organism evidence="1 2">
    <name type="scientific">Nonomuraea spiralis</name>
    <dbReference type="NCBI Taxonomy" id="46182"/>
    <lineage>
        <taxon>Bacteria</taxon>
        <taxon>Bacillati</taxon>
        <taxon>Actinomycetota</taxon>
        <taxon>Actinomycetes</taxon>
        <taxon>Streptosporangiales</taxon>
        <taxon>Streptosporangiaceae</taxon>
        <taxon>Nonomuraea</taxon>
    </lineage>
</organism>
<sequence length="48" mass="5162">MVKMTRQYGACALNCQAGASAASNCGRTFTRVEIAAKIFSRCRARPGH</sequence>
<dbReference type="RefSeq" id="WP_189647855.1">
    <property type="nucleotide sequence ID" value="NZ_BMRC01000005.1"/>
</dbReference>
<comment type="caution">
    <text evidence="1">The sequence shown here is derived from an EMBL/GenBank/DDBJ whole genome shotgun (WGS) entry which is preliminary data.</text>
</comment>
<accession>A0ABV5IXY6</accession>
<dbReference type="EMBL" id="JBHMEI010000078">
    <property type="protein sequence ID" value="MFB9208855.1"/>
    <property type="molecule type" value="Genomic_DNA"/>
</dbReference>
<reference evidence="1 2" key="1">
    <citation type="submission" date="2024-09" db="EMBL/GenBank/DDBJ databases">
        <authorList>
            <person name="Sun Q."/>
            <person name="Mori K."/>
        </authorList>
    </citation>
    <scope>NUCLEOTIDE SEQUENCE [LARGE SCALE GENOMIC DNA]</scope>
    <source>
        <strain evidence="1 2">CCM 3426</strain>
    </source>
</reference>
<evidence type="ECO:0000313" key="1">
    <source>
        <dbReference type="EMBL" id="MFB9208855.1"/>
    </source>
</evidence>
<gene>
    <name evidence="1" type="ORF">ACFFV7_47265</name>
</gene>